<gene>
    <name evidence="2" type="ORF">RM877_31745</name>
</gene>
<dbReference type="Gene3D" id="3.40.1580.10">
    <property type="entry name" value="SMI1/KNR4-like"/>
    <property type="match status" value="1"/>
</dbReference>
<organism evidence="2 3">
    <name type="scientific">Streptomyces doudnae</name>
    <dbReference type="NCBI Taxonomy" id="3075536"/>
    <lineage>
        <taxon>Bacteria</taxon>
        <taxon>Bacillati</taxon>
        <taxon>Actinomycetota</taxon>
        <taxon>Actinomycetes</taxon>
        <taxon>Kitasatosporales</taxon>
        <taxon>Streptomycetaceae</taxon>
        <taxon>Streptomyces</taxon>
    </lineage>
</organism>
<dbReference type="RefSeq" id="WP_256089488.1">
    <property type="nucleotide sequence ID" value="NZ_JAVRES010000024.1"/>
</dbReference>
<accession>A0ABD5EWW7</accession>
<name>A0ABD5EWW7_9ACTN</name>
<protein>
    <submittedName>
        <fullName evidence="2">SMI1/KNR4 family protein</fullName>
    </submittedName>
</protein>
<feature type="domain" description="Knr4/Smi1-like" evidence="1">
    <location>
        <begin position="15"/>
        <end position="141"/>
    </location>
</feature>
<dbReference type="Proteomes" id="UP001183535">
    <property type="component" value="Unassembled WGS sequence"/>
</dbReference>
<evidence type="ECO:0000313" key="2">
    <source>
        <dbReference type="EMBL" id="MDT0439246.1"/>
    </source>
</evidence>
<keyword evidence="3" id="KW-1185">Reference proteome</keyword>
<sequence>MSQTQRETRRPGREPASEQAVLAAEARLGVRLPPAYRNFLLTSNGWTTIGRLDLLGAEEIGWFPDLDPGLLEAWESAGFPDVTGTLERSLLITNDDGGSGGHWLLDSGRVAEDGEWIAYEWWPGEGGDLEEHDNFGDLVARAVEASS</sequence>
<evidence type="ECO:0000313" key="3">
    <source>
        <dbReference type="Proteomes" id="UP001183535"/>
    </source>
</evidence>
<dbReference type="SUPFAM" id="SSF160631">
    <property type="entry name" value="SMI1/KNR4-like"/>
    <property type="match status" value="1"/>
</dbReference>
<proteinExistence type="predicted"/>
<reference evidence="3" key="1">
    <citation type="submission" date="2023-07" db="EMBL/GenBank/DDBJ databases">
        <title>30 novel species of actinomycetes from the DSMZ collection.</title>
        <authorList>
            <person name="Nouioui I."/>
        </authorList>
    </citation>
    <scope>NUCLEOTIDE SEQUENCE [LARGE SCALE GENOMIC DNA]</scope>
    <source>
        <strain evidence="3">DSM 41981</strain>
    </source>
</reference>
<evidence type="ECO:0000259" key="1">
    <source>
        <dbReference type="SMART" id="SM00860"/>
    </source>
</evidence>
<dbReference type="InterPro" id="IPR018958">
    <property type="entry name" value="Knr4/Smi1-like_dom"/>
</dbReference>
<dbReference type="EMBL" id="JAVRES010000024">
    <property type="protein sequence ID" value="MDT0439246.1"/>
    <property type="molecule type" value="Genomic_DNA"/>
</dbReference>
<dbReference type="Pfam" id="PF09346">
    <property type="entry name" value="SMI1_KNR4"/>
    <property type="match status" value="1"/>
</dbReference>
<dbReference type="SMART" id="SM00860">
    <property type="entry name" value="SMI1_KNR4"/>
    <property type="match status" value="1"/>
</dbReference>
<dbReference type="InterPro" id="IPR037883">
    <property type="entry name" value="Knr4/Smi1-like_sf"/>
</dbReference>
<dbReference type="AlphaFoldDB" id="A0ABD5EWW7"/>
<comment type="caution">
    <text evidence="2">The sequence shown here is derived from an EMBL/GenBank/DDBJ whole genome shotgun (WGS) entry which is preliminary data.</text>
</comment>